<dbReference type="AlphaFoldDB" id="A0A1J1J232"/>
<dbReference type="GO" id="GO:0005737">
    <property type="term" value="C:cytoplasm"/>
    <property type="evidence" value="ECO:0007669"/>
    <property type="project" value="TreeGrafter"/>
</dbReference>
<dbReference type="InterPro" id="IPR018338">
    <property type="entry name" value="Carbonic_anhydrase_a-class_CS"/>
</dbReference>
<dbReference type="SMART" id="SM01057">
    <property type="entry name" value="Carb_anhydrase"/>
    <property type="match status" value="1"/>
</dbReference>
<dbReference type="STRING" id="568069.A0A1J1J232"/>
<dbReference type="OrthoDB" id="429145at2759"/>
<dbReference type="Proteomes" id="UP000183832">
    <property type="component" value="Unassembled WGS sequence"/>
</dbReference>
<evidence type="ECO:0000256" key="1">
    <source>
        <dbReference type="ARBA" id="ARBA00010718"/>
    </source>
</evidence>
<gene>
    <name evidence="6" type="ORF">CLUMA_CG018855</name>
</gene>
<keyword evidence="2 4" id="KW-0479">Metal-binding</keyword>
<dbReference type="GO" id="GO:0008270">
    <property type="term" value="F:zinc ion binding"/>
    <property type="evidence" value="ECO:0007669"/>
    <property type="project" value="UniProtKB-UniRule"/>
</dbReference>
<sequence>MFLTYFIFLLCLNNFAHGTFKKHLNIYDRLNKYNTKHPNILEKGDESNIENFSYDYSDPFGPRNWGRLSRNCDGNRQSPINLPLGILKSRIGKPLTFSDFSTTPKSIKVINDGHSVKVEFNFPGNDEATISGGPLVGKYKIDNVHWHWGEKDNCGSEHLLNGRRFSAELHIVTYDSRYSTNSINDAVDKRNGIAVLGFFYELTTSNRASDFPLTDKIQDVIEPESSCTETSDVFTFRDLIKSTRFDYLTYKGSLTTPTCDETVTWIVSTNPLKISSNDLGELRKLRDKRGNLILRNYRPIQSSKLRLVERYRST</sequence>
<dbReference type="EC" id="4.2.1.1" evidence="4"/>
<reference evidence="6 7" key="1">
    <citation type="submission" date="2015-04" db="EMBL/GenBank/DDBJ databases">
        <authorList>
            <person name="Syromyatnikov M.Y."/>
            <person name="Popov V.N."/>
        </authorList>
    </citation>
    <scope>NUCLEOTIDE SEQUENCE [LARGE SCALE GENOMIC DNA]</scope>
</reference>
<evidence type="ECO:0000256" key="3">
    <source>
        <dbReference type="ARBA" id="ARBA00022833"/>
    </source>
</evidence>
<protein>
    <recommendedName>
        <fullName evidence="4">Carbonic anhydrase</fullName>
        <ecNumber evidence="4">4.2.1.1</ecNumber>
    </recommendedName>
</protein>
<dbReference type="InterPro" id="IPR036398">
    <property type="entry name" value="CA_dom_sf"/>
</dbReference>
<dbReference type="PROSITE" id="PS00162">
    <property type="entry name" value="ALPHA_CA_1"/>
    <property type="match status" value="1"/>
</dbReference>
<evidence type="ECO:0000256" key="4">
    <source>
        <dbReference type="RuleBase" id="RU367011"/>
    </source>
</evidence>
<organism evidence="6 7">
    <name type="scientific">Clunio marinus</name>
    <dbReference type="NCBI Taxonomy" id="568069"/>
    <lineage>
        <taxon>Eukaryota</taxon>
        <taxon>Metazoa</taxon>
        <taxon>Ecdysozoa</taxon>
        <taxon>Arthropoda</taxon>
        <taxon>Hexapoda</taxon>
        <taxon>Insecta</taxon>
        <taxon>Pterygota</taxon>
        <taxon>Neoptera</taxon>
        <taxon>Endopterygota</taxon>
        <taxon>Diptera</taxon>
        <taxon>Nematocera</taxon>
        <taxon>Chironomoidea</taxon>
        <taxon>Chironomidae</taxon>
        <taxon>Clunio</taxon>
    </lineage>
</organism>
<dbReference type="InterPro" id="IPR023561">
    <property type="entry name" value="Carbonic_anhydrase_a-class"/>
</dbReference>
<dbReference type="PANTHER" id="PTHR18952">
    <property type="entry name" value="CARBONIC ANHYDRASE"/>
    <property type="match status" value="1"/>
</dbReference>
<keyword evidence="4" id="KW-0456">Lyase</keyword>
<dbReference type="PANTHER" id="PTHR18952:SF124">
    <property type="entry name" value="CARBONIC ANHYDRASE 7"/>
    <property type="match status" value="1"/>
</dbReference>
<feature type="signal peptide" evidence="4">
    <location>
        <begin position="1"/>
        <end position="18"/>
    </location>
</feature>
<comment type="catalytic activity">
    <reaction evidence="4">
        <text>hydrogencarbonate + H(+) = CO2 + H2O</text>
        <dbReference type="Rhea" id="RHEA:10748"/>
        <dbReference type="ChEBI" id="CHEBI:15377"/>
        <dbReference type="ChEBI" id="CHEBI:15378"/>
        <dbReference type="ChEBI" id="CHEBI:16526"/>
        <dbReference type="ChEBI" id="CHEBI:17544"/>
        <dbReference type="EC" id="4.2.1.1"/>
    </reaction>
</comment>
<feature type="chain" id="PRO_5025093807" description="Carbonic anhydrase" evidence="4">
    <location>
        <begin position="19"/>
        <end position="314"/>
    </location>
</feature>
<dbReference type="GO" id="GO:0004089">
    <property type="term" value="F:carbonate dehydratase activity"/>
    <property type="evidence" value="ECO:0007669"/>
    <property type="project" value="UniProtKB-UniRule"/>
</dbReference>
<name>A0A1J1J232_9DIPT</name>
<dbReference type="PROSITE" id="PS51144">
    <property type="entry name" value="ALPHA_CA_2"/>
    <property type="match status" value="1"/>
</dbReference>
<dbReference type="Pfam" id="PF00194">
    <property type="entry name" value="Carb_anhydrase"/>
    <property type="match status" value="1"/>
</dbReference>
<proteinExistence type="inferred from homology"/>
<accession>A0A1J1J232</accession>
<evidence type="ECO:0000313" key="6">
    <source>
        <dbReference type="EMBL" id="CRL05828.1"/>
    </source>
</evidence>
<feature type="domain" description="Alpha-carbonic anhydrase" evidence="5">
    <location>
        <begin position="52"/>
        <end position="312"/>
    </location>
</feature>
<comment type="function">
    <text evidence="4">Reversible hydration of carbon dioxide.</text>
</comment>
<evidence type="ECO:0000313" key="7">
    <source>
        <dbReference type="Proteomes" id="UP000183832"/>
    </source>
</evidence>
<dbReference type="Gene3D" id="3.10.200.10">
    <property type="entry name" value="Alpha carbonic anhydrase"/>
    <property type="match status" value="1"/>
</dbReference>
<evidence type="ECO:0000259" key="5">
    <source>
        <dbReference type="PROSITE" id="PS51144"/>
    </source>
</evidence>
<comment type="cofactor">
    <cofactor evidence="4">
        <name>Zn(2+)</name>
        <dbReference type="ChEBI" id="CHEBI:29105"/>
    </cofactor>
</comment>
<comment type="similarity">
    <text evidence="1 4">Belongs to the alpha-carbonic anhydrase family.</text>
</comment>
<keyword evidence="7" id="KW-1185">Reference proteome</keyword>
<evidence type="ECO:0000256" key="2">
    <source>
        <dbReference type="ARBA" id="ARBA00022723"/>
    </source>
</evidence>
<dbReference type="EMBL" id="CVRI01000065">
    <property type="protein sequence ID" value="CRL05828.1"/>
    <property type="molecule type" value="Genomic_DNA"/>
</dbReference>
<dbReference type="SUPFAM" id="SSF51069">
    <property type="entry name" value="Carbonic anhydrase"/>
    <property type="match status" value="1"/>
</dbReference>
<keyword evidence="4" id="KW-0732">Signal</keyword>
<dbReference type="CDD" id="cd00326">
    <property type="entry name" value="alpha_CA"/>
    <property type="match status" value="1"/>
</dbReference>
<keyword evidence="3 4" id="KW-0862">Zinc</keyword>
<dbReference type="InterPro" id="IPR001148">
    <property type="entry name" value="CA_dom"/>
</dbReference>